<evidence type="ECO:0000256" key="2">
    <source>
        <dbReference type="ARBA" id="ARBA00022801"/>
    </source>
</evidence>
<dbReference type="Gene3D" id="3.90.79.10">
    <property type="entry name" value="Nucleoside Triphosphate Pyrophosphohydrolase"/>
    <property type="match status" value="1"/>
</dbReference>
<evidence type="ECO:0000313" key="6">
    <source>
        <dbReference type="Proteomes" id="UP000184038"/>
    </source>
</evidence>
<dbReference type="PROSITE" id="PS00893">
    <property type="entry name" value="NUDIX_BOX"/>
    <property type="match status" value="1"/>
</dbReference>
<evidence type="ECO:0000313" key="5">
    <source>
        <dbReference type="EMBL" id="SHM20814.1"/>
    </source>
</evidence>
<dbReference type="PANTHER" id="PTHR11839">
    <property type="entry name" value="UDP/ADP-SUGAR PYROPHOSPHATASE"/>
    <property type="match status" value="1"/>
</dbReference>
<dbReference type="Proteomes" id="UP000184038">
    <property type="component" value="Unassembled WGS sequence"/>
</dbReference>
<gene>
    <name evidence="5" type="ORF">SAMN02746066_01171</name>
</gene>
<dbReference type="Pfam" id="PF00293">
    <property type="entry name" value="NUDIX"/>
    <property type="match status" value="1"/>
</dbReference>
<dbReference type="EMBL" id="FRCP01000007">
    <property type="protein sequence ID" value="SHM20814.1"/>
    <property type="molecule type" value="Genomic_DNA"/>
</dbReference>
<dbReference type="GO" id="GO:0006753">
    <property type="term" value="P:nucleoside phosphate metabolic process"/>
    <property type="evidence" value="ECO:0007669"/>
    <property type="project" value="TreeGrafter"/>
</dbReference>
<organism evidence="5 6">
    <name type="scientific">Anaerosporobacter mobilis DSM 15930</name>
    <dbReference type="NCBI Taxonomy" id="1120996"/>
    <lineage>
        <taxon>Bacteria</taxon>
        <taxon>Bacillati</taxon>
        <taxon>Bacillota</taxon>
        <taxon>Clostridia</taxon>
        <taxon>Lachnospirales</taxon>
        <taxon>Lachnospiraceae</taxon>
        <taxon>Anaerosporobacter</taxon>
    </lineage>
</organism>
<accession>A0A1M7GWL4</accession>
<keyword evidence="6" id="KW-1185">Reference proteome</keyword>
<proteinExistence type="inferred from homology"/>
<feature type="domain" description="Nudix hydrolase" evidence="4">
    <location>
        <begin position="52"/>
        <end position="187"/>
    </location>
</feature>
<dbReference type="RefSeq" id="WP_073284446.1">
    <property type="nucleotide sequence ID" value="NZ_FRCP01000007.1"/>
</dbReference>
<comment type="cofactor">
    <cofactor evidence="1">
        <name>Mg(2+)</name>
        <dbReference type="ChEBI" id="CHEBI:18420"/>
    </cofactor>
</comment>
<sequence>MSRVKTIKKQTQNRFLNLYELEAKHRDGKVSPYFLASRAEDVSELKITTGKNIPDGVAIYGIYGEKKDKVALVRQFRYPINDYIYEFPAGLVEKGEDATDAAVREMYEETGLTLTPLSCEERYTRPFFTTIGMTDESCATVYGYLSGEPTNLHQEEAEDIQVILADREECKRILKEENVAIICAYMLMHFIHSEDEPFGFLKV</sequence>
<dbReference type="STRING" id="1120996.SAMN02746066_01171"/>
<dbReference type="CDD" id="cd03424">
    <property type="entry name" value="NUDIX_ADPRase_Nudt5_UGPPase_Nudt14"/>
    <property type="match status" value="1"/>
</dbReference>
<dbReference type="InterPro" id="IPR020084">
    <property type="entry name" value="NUDIX_hydrolase_CS"/>
</dbReference>
<dbReference type="SUPFAM" id="SSF55811">
    <property type="entry name" value="Nudix"/>
    <property type="match status" value="1"/>
</dbReference>
<dbReference type="InterPro" id="IPR020476">
    <property type="entry name" value="Nudix_hydrolase"/>
</dbReference>
<dbReference type="PROSITE" id="PS51462">
    <property type="entry name" value="NUDIX"/>
    <property type="match status" value="1"/>
</dbReference>
<dbReference type="AlphaFoldDB" id="A0A1M7GWL4"/>
<dbReference type="OrthoDB" id="9788922at2"/>
<evidence type="ECO:0000259" key="4">
    <source>
        <dbReference type="PROSITE" id="PS51462"/>
    </source>
</evidence>
<dbReference type="GO" id="GO:0019693">
    <property type="term" value="P:ribose phosphate metabolic process"/>
    <property type="evidence" value="ECO:0007669"/>
    <property type="project" value="TreeGrafter"/>
</dbReference>
<dbReference type="PANTHER" id="PTHR11839:SF18">
    <property type="entry name" value="NUDIX HYDROLASE DOMAIN-CONTAINING PROTEIN"/>
    <property type="match status" value="1"/>
</dbReference>
<evidence type="ECO:0000256" key="1">
    <source>
        <dbReference type="ARBA" id="ARBA00001946"/>
    </source>
</evidence>
<dbReference type="PRINTS" id="PR00502">
    <property type="entry name" value="NUDIXFAMILY"/>
</dbReference>
<dbReference type="InterPro" id="IPR015797">
    <property type="entry name" value="NUDIX_hydrolase-like_dom_sf"/>
</dbReference>
<keyword evidence="2 3" id="KW-0378">Hydrolase</keyword>
<evidence type="ECO:0000256" key="3">
    <source>
        <dbReference type="RuleBase" id="RU003476"/>
    </source>
</evidence>
<dbReference type="GO" id="GO:0016462">
    <property type="term" value="F:pyrophosphatase activity"/>
    <property type="evidence" value="ECO:0007669"/>
    <property type="project" value="UniProtKB-ARBA"/>
</dbReference>
<dbReference type="InterPro" id="IPR000086">
    <property type="entry name" value="NUDIX_hydrolase_dom"/>
</dbReference>
<name>A0A1M7GWL4_9FIRM</name>
<protein>
    <submittedName>
        <fullName evidence="5">ADP-ribose pyrophosphatase</fullName>
    </submittedName>
</protein>
<reference evidence="5 6" key="1">
    <citation type="submission" date="2016-11" db="EMBL/GenBank/DDBJ databases">
        <authorList>
            <person name="Jaros S."/>
            <person name="Januszkiewicz K."/>
            <person name="Wedrychowicz H."/>
        </authorList>
    </citation>
    <scope>NUCLEOTIDE SEQUENCE [LARGE SCALE GENOMIC DNA]</scope>
    <source>
        <strain evidence="5 6">DSM 15930</strain>
    </source>
</reference>
<comment type="similarity">
    <text evidence="3">Belongs to the Nudix hydrolase family.</text>
</comment>